<comment type="catalytic activity">
    <reaction evidence="23">
        <text>tetradecanoyl-CoA + H2O = tetradecanoate + CoA + H(+)</text>
        <dbReference type="Rhea" id="RHEA:40119"/>
        <dbReference type="ChEBI" id="CHEBI:15377"/>
        <dbReference type="ChEBI" id="CHEBI:15378"/>
        <dbReference type="ChEBI" id="CHEBI:30807"/>
        <dbReference type="ChEBI" id="CHEBI:57287"/>
        <dbReference type="ChEBI" id="CHEBI:57385"/>
    </reaction>
    <physiologicalReaction direction="left-to-right" evidence="23">
        <dbReference type="Rhea" id="RHEA:40120"/>
    </physiologicalReaction>
</comment>
<dbReference type="OrthoDB" id="5242242at2"/>
<dbReference type="AlphaFoldDB" id="A0A147KL61"/>
<evidence type="ECO:0000256" key="16">
    <source>
        <dbReference type="ARBA" id="ARBA00038848"/>
    </source>
</evidence>
<feature type="domain" description="Thioesterase" evidence="24">
    <location>
        <begin position="133"/>
        <end position="204"/>
    </location>
</feature>
<evidence type="ECO:0000313" key="26">
    <source>
        <dbReference type="Proteomes" id="UP000074382"/>
    </source>
</evidence>
<dbReference type="PANTHER" id="PTHR12418:SF19">
    <property type="entry name" value="ACYL-COENZYME A THIOESTERASE THEM4"/>
    <property type="match status" value="1"/>
</dbReference>
<dbReference type="RefSeq" id="WP_068757159.1">
    <property type="nucleotide sequence ID" value="NZ_KQ950183.1"/>
</dbReference>
<keyword evidence="11" id="KW-0472">Membrane</keyword>
<dbReference type="Pfam" id="PF03061">
    <property type="entry name" value="4HBT"/>
    <property type="match status" value="1"/>
</dbReference>
<dbReference type="GO" id="GO:0005737">
    <property type="term" value="C:cytoplasm"/>
    <property type="evidence" value="ECO:0007669"/>
    <property type="project" value="UniProtKB-SubCell"/>
</dbReference>
<evidence type="ECO:0000256" key="7">
    <source>
        <dbReference type="ARBA" id="ARBA00022801"/>
    </source>
</evidence>
<keyword evidence="8" id="KW-0276">Fatty acid metabolism</keyword>
<evidence type="ECO:0000256" key="4">
    <source>
        <dbReference type="ARBA" id="ARBA00022475"/>
    </source>
</evidence>
<evidence type="ECO:0000256" key="20">
    <source>
        <dbReference type="ARBA" id="ARBA00047734"/>
    </source>
</evidence>
<evidence type="ECO:0000313" key="25">
    <source>
        <dbReference type="EMBL" id="KUP97978.1"/>
    </source>
</evidence>
<comment type="catalytic activity">
    <reaction evidence="14">
        <text>(9Z)-octadecenoyl-CoA + H2O = (9Z)-octadecenoate + CoA + H(+)</text>
        <dbReference type="Rhea" id="RHEA:40139"/>
        <dbReference type="ChEBI" id="CHEBI:15377"/>
        <dbReference type="ChEBI" id="CHEBI:15378"/>
        <dbReference type="ChEBI" id="CHEBI:30823"/>
        <dbReference type="ChEBI" id="CHEBI:57287"/>
        <dbReference type="ChEBI" id="CHEBI:57387"/>
    </reaction>
    <physiologicalReaction direction="left-to-right" evidence="14">
        <dbReference type="Rhea" id="RHEA:40140"/>
    </physiologicalReaction>
</comment>
<comment type="catalytic activity">
    <reaction evidence="13">
        <text>(5Z,8Z,11Z,14Z)-eicosatetraenoyl-CoA + H2O = (5Z,8Z,11Z,14Z)-eicosatetraenoate + CoA + H(+)</text>
        <dbReference type="Rhea" id="RHEA:40151"/>
        <dbReference type="ChEBI" id="CHEBI:15377"/>
        <dbReference type="ChEBI" id="CHEBI:15378"/>
        <dbReference type="ChEBI" id="CHEBI:32395"/>
        <dbReference type="ChEBI" id="CHEBI:57287"/>
        <dbReference type="ChEBI" id="CHEBI:57368"/>
    </reaction>
    <physiologicalReaction direction="left-to-right" evidence="13">
        <dbReference type="Rhea" id="RHEA:40152"/>
    </physiologicalReaction>
</comment>
<dbReference type="SUPFAM" id="SSF54637">
    <property type="entry name" value="Thioesterase/thiol ester dehydrase-isomerase"/>
    <property type="match status" value="1"/>
</dbReference>
<evidence type="ECO:0000256" key="22">
    <source>
        <dbReference type="ARBA" id="ARBA00048074"/>
    </source>
</evidence>
<evidence type="ECO:0000256" key="18">
    <source>
        <dbReference type="ARBA" id="ARBA00043210"/>
    </source>
</evidence>
<evidence type="ECO:0000256" key="2">
    <source>
        <dbReference type="ARBA" id="ARBA00004496"/>
    </source>
</evidence>
<comment type="catalytic activity">
    <reaction evidence="22">
        <text>dodecanoyl-CoA + H2O = dodecanoate + CoA + H(+)</text>
        <dbReference type="Rhea" id="RHEA:30135"/>
        <dbReference type="ChEBI" id="CHEBI:15377"/>
        <dbReference type="ChEBI" id="CHEBI:15378"/>
        <dbReference type="ChEBI" id="CHEBI:18262"/>
        <dbReference type="ChEBI" id="CHEBI:57287"/>
        <dbReference type="ChEBI" id="CHEBI:57375"/>
    </reaction>
    <physiologicalReaction direction="left-to-right" evidence="22">
        <dbReference type="Rhea" id="RHEA:30136"/>
    </physiologicalReaction>
</comment>
<comment type="caution">
    <text evidence="25">The sequence shown here is derived from an EMBL/GenBank/DDBJ whole genome shotgun (WGS) entry which is preliminary data.</text>
</comment>
<keyword evidence="4" id="KW-1003">Cell membrane</keyword>
<evidence type="ECO:0000256" key="17">
    <source>
        <dbReference type="ARBA" id="ARBA00040123"/>
    </source>
</evidence>
<dbReference type="InterPro" id="IPR029069">
    <property type="entry name" value="HotDog_dom_sf"/>
</dbReference>
<dbReference type="GO" id="GO:0006631">
    <property type="term" value="P:fatty acid metabolic process"/>
    <property type="evidence" value="ECO:0007669"/>
    <property type="project" value="UniProtKB-KW"/>
</dbReference>
<evidence type="ECO:0000256" key="14">
    <source>
        <dbReference type="ARBA" id="ARBA00037002"/>
    </source>
</evidence>
<evidence type="ECO:0000256" key="23">
    <source>
        <dbReference type="ARBA" id="ARBA00048180"/>
    </source>
</evidence>
<comment type="subcellular location">
    <subcellularLocation>
        <location evidence="3">Cell projection</location>
        <location evidence="3">Ruffle membrane</location>
    </subcellularLocation>
    <subcellularLocation>
        <location evidence="2">Cytoplasm</location>
    </subcellularLocation>
    <subcellularLocation>
        <location evidence="1">Membrane</location>
        <topology evidence="1">Peripheral membrane protein</topology>
    </subcellularLocation>
</comment>
<evidence type="ECO:0000256" key="12">
    <source>
        <dbReference type="ARBA" id="ARBA00023273"/>
    </source>
</evidence>
<evidence type="ECO:0000256" key="11">
    <source>
        <dbReference type="ARBA" id="ARBA00023136"/>
    </source>
</evidence>
<evidence type="ECO:0000256" key="21">
    <source>
        <dbReference type="ARBA" id="ARBA00047969"/>
    </source>
</evidence>
<keyword evidence="6" id="KW-0053">Apoptosis</keyword>
<evidence type="ECO:0000256" key="9">
    <source>
        <dbReference type="ARBA" id="ARBA00022946"/>
    </source>
</evidence>
<dbReference type="STRING" id="665004.AC529_04170"/>
<evidence type="ECO:0000256" key="1">
    <source>
        <dbReference type="ARBA" id="ARBA00004170"/>
    </source>
</evidence>
<evidence type="ECO:0000256" key="13">
    <source>
        <dbReference type="ARBA" id="ARBA00035852"/>
    </source>
</evidence>
<protein>
    <recommendedName>
        <fullName evidence="17">Acyl-coenzyme A thioesterase THEM4</fullName>
        <ecNumber evidence="16">3.1.2.2</ecNumber>
    </recommendedName>
    <alternativeName>
        <fullName evidence="18">Thioesterase superfamily member 4</fullName>
    </alternativeName>
</protein>
<dbReference type="PATRIC" id="fig|665004.4.peg.2951"/>
<gene>
    <name evidence="25" type="ORF">AC529_04170</name>
</gene>
<keyword evidence="7" id="KW-0378">Hydrolase</keyword>
<comment type="catalytic activity">
    <reaction evidence="19">
        <text>octanoyl-CoA + H2O = octanoate + CoA + H(+)</text>
        <dbReference type="Rhea" id="RHEA:30143"/>
        <dbReference type="ChEBI" id="CHEBI:15377"/>
        <dbReference type="ChEBI" id="CHEBI:15378"/>
        <dbReference type="ChEBI" id="CHEBI:25646"/>
        <dbReference type="ChEBI" id="CHEBI:57287"/>
        <dbReference type="ChEBI" id="CHEBI:57386"/>
    </reaction>
    <physiologicalReaction direction="left-to-right" evidence="19">
        <dbReference type="Rhea" id="RHEA:30144"/>
    </physiologicalReaction>
</comment>
<evidence type="ECO:0000259" key="24">
    <source>
        <dbReference type="Pfam" id="PF03061"/>
    </source>
</evidence>
<keyword evidence="12" id="KW-0966">Cell projection</keyword>
<evidence type="ECO:0000256" key="6">
    <source>
        <dbReference type="ARBA" id="ARBA00022703"/>
    </source>
</evidence>
<dbReference type="EMBL" id="LGEM01000017">
    <property type="protein sequence ID" value="KUP97978.1"/>
    <property type="molecule type" value="Genomic_DNA"/>
</dbReference>
<proteinExistence type="inferred from homology"/>
<evidence type="ECO:0000256" key="15">
    <source>
        <dbReference type="ARBA" id="ARBA00038456"/>
    </source>
</evidence>
<accession>A0A147KL61</accession>
<keyword evidence="5" id="KW-0963">Cytoplasm</keyword>
<evidence type="ECO:0000256" key="5">
    <source>
        <dbReference type="ARBA" id="ARBA00022490"/>
    </source>
</evidence>
<dbReference type="GO" id="GO:0016020">
    <property type="term" value="C:membrane"/>
    <property type="evidence" value="ECO:0007669"/>
    <property type="project" value="UniProtKB-SubCell"/>
</dbReference>
<dbReference type="PANTHER" id="PTHR12418">
    <property type="entry name" value="ACYL-COENZYME A THIOESTERASE THEM4"/>
    <property type="match status" value="1"/>
</dbReference>
<comment type="similarity">
    <text evidence="15">Belongs to the THEM4/THEM5 thioesterase family.</text>
</comment>
<evidence type="ECO:0000256" key="10">
    <source>
        <dbReference type="ARBA" id="ARBA00023098"/>
    </source>
</evidence>
<keyword evidence="10" id="KW-0443">Lipid metabolism</keyword>
<evidence type="ECO:0000256" key="8">
    <source>
        <dbReference type="ARBA" id="ARBA00022832"/>
    </source>
</evidence>
<evidence type="ECO:0000256" key="19">
    <source>
        <dbReference type="ARBA" id="ARBA00047588"/>
    </source>
</evidence>
<comment type="catalytic activity">
    <reaction evidence="20">
        <text>hexadecanoyl-CoA + H2O = hexadecanoate + CoA + H(+)</text>
        <dbReference type="Rhea" id="RHEA:16645"/>
        <dbReference type="ChEBI" id="CHEBI:7896"/>
        <dbReference type="ChEBI" id="CHEBI:15377"/>
        <dbReference type="ChEBI" id="CHEBI:15378"/>
        <dbReference type="ChEBI" id="CHEBI:57287"/>
        <dbReference type="ChEBI" id="CHEBI:57379"/>
        <dbReference type="EC" id="3.1.2.2"/>
    </reaction>
    <physiologicalReaction direction="left-to-right" evidence="20">
        <dbReference type="Rhea" id="RHEA:16646"/>
    </physiologicalReaction>
</comment>
<keyword evidence="9" id="KW-0809">Transit peptide</keyword>
<reference evidence="26" key="1">
    <citation type="journal article" date="2017" name="Acta Aliment.">
        <title>Plant polysaccharide degrading enzyme system of Thermpbifida cellulosilytica TB100 revealed by de novo genome project data.</title>
        <authorList>
            <person name="Toth A."/>
            <person name="Baka E."/>
            <person name="Luzics S."/>
            <person name="Bata-Vidacs I."/>
            <person name="Nagy I."/>
            <person name="Balint B."/>
            <person name="Herceg R."/>
            <person name="Olasz F."/>
            <person name="Wilk T."/>
            <person name="Nagy T."/>
            <person name="Kriszt B."/>
            <person name="Nagy I."/>
            <person name="Kukolya J."/>
        </authorList>
    </citation>
    <scope>NUCLEOTIDE SEQUENCE [LARGE SCALE GENOMIC DNA]</scope>
    <source>
        <strain evidence="26">TB100</strain>
    </source>
</reference>
<keyword evidence="26" id="KW-1185">Reference proteome</keyword>
<dbReference type="InterPro" id="IPR006683">
    <property type="entry name" value="Thioestr_dom"/>
</dbReference>
<dbReference type="Proteomes" id="UP000074382">
    <property type="component" value="Unassembled WGS sequence"/>
</dbReference>
<name>A0A147KL61_THECS</name>
<organism evidence="25 26">
    <name type="scientific">Thermobifida cellulosilytica TB100</name>
    <dbReference type="NCBI Taxonomy" id="665004"/>
    <lineage>
        <taxon>Bacteria</taxon>
        <taxon>Bacillati</taxon>
        <taxon>Actinomycetota</taxon>
        <taxon>Actinomycetes</taxon>
        <taxon>Streptosporangiales</taxon>
        <taxon>Nocardiopsidaceae</taxon>
        <taxon>Thermobifida</taxon>
    </lineage>
</organism>
<comment type="catalytic activity">
    <reaction evidence="21">
        <text>decanoyl-CoA + H2O = decanoate + CoA + H(+)</text>
        <dbReference type="Rhea" id="RHEA:40059"/>
        <dbReference type="ChEBI" id="CHEBI:15377"/>
        <dbReference type="ChEBI" id="CHEBI:15378"/>
        <dbReference type="ChEBI" id="CHEBI:27689"/>
        <dbReference type="ChEBI" id="CHEBI:57287"/>
        <dbReference type="ChEBI" id="CHEBI:61430"/>
    </reaction>
    <physiologicalReaction direction="left-to-right" evidence="21">
        <dbReference type="Rhea" id="RHEA:40060"/>
    </physiologicalReaction>
</comment>
<dbReference type="GO" id="GO:0016787">
    <property type="term" value="F:hydrolase activity"/>
    <property type="evidence" value="ECO:0007669"/>
    <property type="project" value="UniProtKB-KW"/>
</dbReference>
<sequence length="220" mass="23544">MTVDAHPIADLPNPADYGFTVVDRQELPAELTALADQVRRLIDAVAHTDADPSELAAVNRAVGELTERLNTRRRPASTMVRQTWDGGRVDYNTIANAVSGPANPVAPLRNLRVTEDGLYGETTLDSFYEGPPGCVHGGWVAALLDQVLGEATAVFGRVCLTANLTVDYRRPTPLNTPLAVSSRITGVERRKVFVSGEIRCNGEVTAEGTAIMVQLAAPPA</sequence>
<evidence type="ECO:0000256" key="3">
    <source>
        <dbReference type="ARBA" id="ARBA00004632"/>
    </source>
</evidence>
<dbReference type="InterPro" id="IPR052365">
    <property type="entry name" value="THEM4/THEM5_acyl-CoA_thioest"/>
</dbReference>
<dbReference type="Gene3D" id="3.10.129.10">
    <property type="entry name" value="Hotdog Thioesterase"/>
    <property type="match status" value="1"/>
</dbReference>
<dbReference type="CDD" id="cd03443">
    <property type="entry name" value="PaaI_thioesterase"/>
    <property type="match status" value="1"/>
</dbReference>
<dbReference type="EC" id="3.1.2.2" evidence="16"/>